<feature type="chain" id="PRO_5045293750" evidence="10">
    <location>
        <begin position="25"/>
        <end position="704"/>
    </location>
</feature>
<dbReference type="Pfam" id="PF00593">
    <property type="entry name" value="TonB_dep_Rec_b-barrel"/>
    <property type="match status" value="1"/>
</dbReference>
<keyword evidence="2" id="KW-0813">Transport</keyword>
<dbReference type="PROSITE" id="PS51257">
    <property type="entry name" value="PROKAR_LIPOPROTEIN"/>
    <property type="match status" value="1"/>
</dbReference>
<dbReference type="Gene3D" id="2.40.170.20">
    <property type="entry name" value="TonB-dependent receptor, beta-barrel domain"/>
    <property type="match status" value="1"/>
</dbReference>
<dbReference type="InterPro" id="IPR039426">
    <property type="entry name" value="TonB-dep_rcpt-like"/>
</dbReference>
<dbReference type="Proteomes" id="UP001354971">
    <property type="component" value="Unassembled WGS sequence"/>
</dbReference>
<feature type="signal peptide" evidence="10">
    <location>
        <begin position="1"/>
        <end position="24"/>
    </location>
</feature>
<keyword evidence="9" id="KW-0998">Cell outer membrane</keyword>
<evidence type="ECO:0000256" key="8">
    <source>
        <dbReference type="ARBA" id="ARBA00023170"/>
    </source>
</evidence>
<protein>
    <submittedName>
        <fullName evidence="12">TonB-dependent receptor</fullName>
    </submittedName>
</protein>
<sequence>MRGKLLTGAFALATAFGCAGLAAAQDTAPDIDMSRSNPVTSTAIVGFGAEFFSAYNPVTAMDMVSRVPGFSLSAGDTERRGLADSFGNLLIDGRRPSNKTISPETILQRISAEDVERIELIREPVPEYEMRGHARLVNVILREGAGSAASWRLRASHFDGSRIGGIGELAYSFTRGETDINLGLETDVRGPRIRRYESLFDGAGNQIESRYDNEQRRYAETIATASLARHLGDNTRIQIDGRAYTWVWQRHQTSEVTGFAGNMPSLIRFEQSQTTNYGSGGSLTGTLNHDFSDRLSSTSTVLWRRFFYDDGPEPFETYDPGNFVDAIIYVANAHNSETVFRQSFNFTANDQHTIEFGAEAAVNWRDTYLDLQYDDGNTVTPIALPVASTRVEERRAEAFINHVWAISDSLNLESGLRYEFSLIEQTGDAVQSREFSYPKPSITLTWQASEQTSFRLATQRDVAQLDFGKFASSLDVADNNAVVGNPDYEPQRMWSLEAEVERRFGEAGSFTFRIGQDWIEGVDDFVSITTPNGVFDAPGNIGDGTIFRLTWETSLPLDSIGLSNAVLDGFLEWFDTNIFDDLTQQDRHLSNFREWEVRIDYRQSFPDLNLAWGFDYSWLTDGEVYRAREYRREGFTDGDLDIYVETTRWAGLTARLGIDGALDRGHTRERVFYNGSRALGIVDTVEYQRRRQGPLVYLELRGTF</sequence>
<keyword evidence="3" id="KW-1134">Transmembrane beta strand</keyword>
<evidence type="ECO:0000259" key="11">
    <source>
        <dbReference type="Pfam" id="PF00593"/>
    </source>
</evidence>
<evidence type="ECO:0000256" key="2">
    <source>
        <dbReference type="ARBA" id="ARBA00022448"/>
    </source>
</evidence>
<gene>
    <name evidence="12" type="ORF">V0U79_02975</name>
</gene>
<keyword evidence="6" id="KW-0798">TonB box</keyword>
<dbReference type="InterPro" id="IPR036942">
    <property type="entry name" value="Beta-barrel_TonB_sf"/>
</dbReference>
<evidence type="ECO:0000256" key="3">
    <source>
        <dbReference type="ARBA" id="ARBA00022452"/>
    </source>
</evidence>
<name>A0ABU7LPP8_9PROT</name>
<keyword evidence="5 10" id="KW-0732">Signal</keyword>
<evidence type="ECO:0000313" key="13">
    <source>
        <dbReference type="Proteomes" id="UP001354971"/>
    </source>
</evidence>
<dbReference type="InterPro" id="IPR037066">
    <property type="entry name" value="Plug_dom_sf"/>
</dbReference>
<dbReference type="Gene3D" id="2.170.130.10">
    <property type="entry name" value="TonB-dependent receptor, plug domain"/>
    <property type="match status" value="1"/>
</dbReference>
<evidence type="ECO:0000256" key="1">
    <source>
        <dbReference type="ARBA" id="ARBA00004571"/>
    </source>
</evidence>
<dbReference type="EMBL" id="JAZDRP010000002">
    <property type="protein sequence ID" value="MEE2525314.1"/>
    <property type="molecule type" value="Genomic_DNA"/>
</dbReference>
<reference evidence="12 13" key="1">
    <citation type="submission" date="2024-01" db="EMBL/GenBank/DDBJ databases">
        <title>Hyphobacterium bacterium isolated from marine sediment.</title>
        <authorList>
            <person name="Zhao S."/>
        </authorList>
    </citation>
    <scope>NUCLEOTIDE SEQUENCE [LARGE SCALE GENOMIC DNA]</scope>
    <source>
        <strain evidence="13">HN65</strain>
    </source>
</reference>
<evidence type="ECO:0000256" key="10">
    <source>
        <dbReference type="SAM" id="SignalP"/>
    </source>
</evidence>
<evidence type="ECO:0000256" key="5">
    <source>
        <dbReference type="ARBA" id="ARBA00022729"/>
    </source>
</evidence>
<keyword evidence="13" id="KW-1185">Reference proteome</keyword>
<comment type="caution">
    <text evidence="12">The sequence shown here is derived from an EMBL/GenBank/DDBJ whole genome shotgun (WGS) entry which is preliminary data.</text>
</comment>
<dbReference type="PANTHER" id="PTHR30069:SF29">
    <property type="entry name" value="HEMOGLOBIN AND HEMOGLOBIN-HAPTOGLOBIN-BINDING PROTEIN 1-RELATED"/>
    <property type="match status" value="1"/>
</dbReference>
<keyword evidence="8 12" id="KW-0675">Receptor</keyword>
<feature type="domain" description="TonB-dependent receptor-like beta-barrel" evidence="11">
    <location>
        <begin position="339"/>
        <end position="658"/>
    </location>
</feature>
<keyword evidence="4" id="KW-0812">Transmembrane</keyword>
<evidence type="ECO:0000256" key="4">
    <source>
        <dbReference type="ARBA" id="ARBA00022692"/>
    </source>
</evidence>
<dbReference type="SUPFAM" id="SSF56935">
    <property type="entry name" value="Porins"/>
    <property type="match status" value="1"/>
</dbReference>
<organism evidence="12 13">
    <name type="scientific">Hyphobacterium lacteum</name>
    <dbReference type="NCBI Taxonomy" id="3116575"/>
    <lineage>
        <taxon>Bacteria</taxon>
        <taxon>Pseudomonadati</taxon>
        <taxon>Pseudomonadota</taxon>
        <taxon>Alphaproteobacteria</taxon>
        <taxon>Maricaulales</taxon>
        <taxon>Maricaulaceae</taxon>
        <taxon>Hyphobacterium</taxon>
    </lineage>
</organism>
<accession>A0ABU7LPP8</accession>
<keyword evidence="7" id="KW-0472">Membrane</keyword>
<dbReference type="InterPro" id="IPR000531">
    <property type="entry name" value="Beta-barrel_TonB"/>
</dbReference>
<comment type="subcellular location">
    <subcellularLocation>
        <location evidence="1">Cell outer membrane</location>
        <topology evidence="1">Multi-pass membrane protein</topology>
    </subcellularLocation>
</comment>
<evidence type="ECO:0000256" key="9">
    <source>
        <dbReference type="ARBA" id="ARBA00023237"/>
    </source>
</evidence>
<dbReference type="RefSeq" id="WP_330197977.1">
    <property type="nucleotide sequence ID" value="NZ_JAZDRP010000002.1"/>
</dbReference>
<dbReference type="PANTHER" id="PTHR30069">
    <property type="entry name" value="TONB-DEPENDENT OUTER MEMBRANE RECEPTOR"/>
    <property type="match status" value="1"/>
</dbReference>
<proteinExistence type="predicted"/>
<evidence type="ECO:0000256" key="6">
    <source>
        <dbReference type="ARBA" id="ARBA00023077"/>
    </source>
</evidence>
<evidence type="ECO:0000256" key="7">
    <source>
        <dbReference type="ARBA" id="ARBA00023136"/>
    </source>
</evidence>
<evidence type="ECO:0000313" key="12">
    <source>
        <dbReference type="EMBL" id="MEE2525314.1"/>
    </source>
</evidence>